<dbReference type="AlphaFoldDB" id="A0A3B7MPF6"/>
<dbReference type="PRINTS" id="PR00032">
    <property type="entry name" value="HTHARAC"/>
</dbReference>
<reference evidence="5 6" key="1">
    <citation type="submission" date="2018-09" db="EMBL/GenBank/DDBJ databases">
        <title>Genome sequencing of strain 6GH32-13.</title>
        <authorList>
            <person name="Weon H.-Y."/>
            <person name="Heo J."/>
            <person name="Kwon S.-W."/>
        </authorList>
    </citation>
    <scope>NUCLEOTIDE SEQUENCE [LARGE SCALE GENOMIC DNA]</scope>
    <source>
        <strain evidence="5 6">5GH32-13</strain>
    </source>
</reference>
<sequence length="286" mass="33677">MKLSLKDPQTGGDLLLIKGEQEFDRFFHGRDRNNKYFTIIWNFGDEQLVTIDGEQTSFLPQTVLPLMFSQSFQFDNAVDMVAWQFNREFYCIVDHDKEVSCVGFLFGLGDNLFIKLDKQDQQKLQLLLDVFIEEFNTPDHIRHDMLLMLLKRLIINITKLARSKYMPEEKIPEDKFHIVRQFNLLVEGHYRSEHSVSYYAQRLNKSPKTLSNLFAIYNQKTPVQIIQERIVMEAKRLLSYTSQSVKEVSYELGFEDAAYFSNFFKKHTSLSPVDYRNNKQVLQVGK</sequence>
<dbReference type="InterPro" id="IPR018060">
    <property type="entry name" value="HTH_AraC"/>
</dbReference>
<dbReference type="PANTHER" id="PTHR43280:SF32">
    <property type="entry name" value="TRANSCRIPTIONAL REGULATORY PROTEIN"/>
    <property type="match status" value="1"/>
</dbReference>
<dbReference type="SUPFAM" id="SSF46689">
    <property type="entry name" value="Homeodomain-like"/>
    <property type="match status" value="1"/>
</dbReference>
<dbReference type="GO" id="GO:0003700">
    <property type="term" value="F:DNA-binding transcription factor activity"/>
    <property type="evidence" value="ECO:0007669"/>
    <property type="project" value="InterPro"/>
</dbReference>
<feature type="domain" description="HTH araC/xylS-type" evidence="4">
    <location>
        <begin position="180"/>
        <end position="278"/>
    </location>
</feature>
<dbReference type="PANTHER" id="PTHR43280">
    <property type="entry name" value="ARAC-FAMILY TRANSCRIPTIONAL REGULATOR"/>
    <property type="match status" value="1"/>
</dbReference>
<evidence type="ECO:0000256" key="3">
    <source>
        <dbReference type="ARBA" id="ARBA00023163"/>
    </source>
</evidence>
<dbReference type="KEGG" id="pseg:D3H65_05460"/>
<dbReference type="PROSITE" id="PS01124">
    <property type="entry name" value="HTH_ARAC_FAMILY_2"/>
    <property type="match status" value="1"/>
</dbReference>
<dbReference type="InterPro" id="IPR020449">
    <property type="entry name" value="Tscrpt_reg_AraC-type_HTH"/>
</dbReference>
<dbReference type="Proteomes" id="UP000263900">
    <property type="component" value="Chromosome"/>
</dbReference>
<keyword evidence="1" id="KW-0805">Transcription regulation</keyword>
<name>A0A3B7MPF6_9BACT</name>
<dbReference type="RefSeq" id="WP_119049293.1">
    <property type="nucleotide sequence ID" value="NZ_CP032157.1"/>
</dbReference>
<evidence type="ECO:0000259" key="4">
    <source>
        <dbReference type="PROSITE" id="PS01124"/>
    </source>
</evidence>
<dbReference type="Pfam" id="PF12833">
    <property type="entry name" value="HTH_18"/>
    <property type="match status" value="1"/>
</dbReference>
<organism evidence="5 6">
    <name type="scientific">Paraflavitalea soli</name>
    <dbReference type="NCBI Taxonomy" id="2315862"/>
    <lineage>
        <taxon>Bacteria</taxon>
        <taxon>Pseudomonadati</taxon>
        <taxon>Bacteroidota</taxon>
        <taxon>Chitinophagia</taxon>
        <taxon>Chitinophagales</taxon>
        <taxon>Chitinophagaceae</taxon>
        <taxon>Paraflavitalea</taxon>
    </lineage>
</organism>
<accession>A0A3B7MPF6</accession>
<keyword evidence="6" id="KW-1185">Reference proteome</keyword>
<proteinExistence type="predicted"/>
<dbReference type="Gene3D" id="1.10.10.60">
    <property type="entry name" value="Homeodomain-like"/>
    <property type="match status" value="1"/>
</dbReference>
<keyword evidence="2" id="KW-0238">DNA-binding</keyword>
<evidence type="ECO:0000256" key="2">
    <source>
        <dbReference type="ARBA" id="ARBA00023125"/>
    </source>
</evidence>
<gene>
    <name evidence="5" type="ORF">D3H65_05460</name>
</gene>
<dbReference type="EMBL" id="CP032157">
    <property type="protein sequence ID" value="AXY73455.1"/>
    <property type="molecule type" value="Genomic_DNA"/>
</dbReference>
<dbReference type="SMART" id="SM00342">
    <property type="entry name" value="HTH_ARAC"/>
    <property type="match status" value="1"/>
</dbReference>
<evidence type="ECO:0000313" key="5">
    <source>
        <dbReference type="EMBL" id="AXY73455.1"/>
    </source>
</evidence>
<evidence type="ECO:0000256" key="1">
    <source>
        <dbReference type="ARBA" id="ARBA00023015"/>
    </source>
</evidence>
<dbReference type="OrthoDB" id="2585681at2"/>
<keyword evidence="3" id="KW-0804">Transcription</keyword>
<evidence type="ECO:0000313" key="6">
    <source>
        <dbReference type="Proteomes" id="UP000263900"/>
    </source>
</evidence>
<protein>
    <submittedName>
        <fullName evidence="5">AraC family transcriptional regulator</fullName>
    </submittedName>
</protein>
<dbReference type="GO" id="GO:0043565">
    <property type="term" value="F:sequence-specific DNA binding"/>
    <property type="evidence" value="ECO:0007669"/>
    <property type="project" value="InterPro"/>
</dbReference>
<dbReference type="InterPro" id="IPR009057">
    <property type="entry name" value="Homeodomain-like_sf"/>
</dbReference>